<dbReference type="EMBL" id="DSXI01000379">
    <property type="protein sequence ID" value="HGS05361.1"/>
    <property type="molecule type" value="Genomic_DNA"/>
</dbReference>
<dbReference type="PANTHER" id="PTHR42878">
    <property type="entry name" value="TWO-COMPONENT HISTIDINE KINASE"/>
    <property type="match status" value="1"/>
</dbReference>
<dbReference type="AlphaFoldDB" id="A0A7V4G8S8"/>
<dbReference type="Pfam" id="PF02518">
    <property type="entry name" value="HATPase_c"/>
    <property type="match status" value="1"/>
</dbReference>
<dbReference type="InterPro" id="IPR003594">
    <property type="entry name" value="HATPase_dom"/>
</dbReference>
<name>A0A7V4G8S8_9BACT</name>
<gene>
    <name evidence="9" type="ORF">ENT08_06445</name>
</gene>
<keyword evidence="3" id="KW-0808">Transferase</keyword>
<evidence type="ECO:0000259" key="8">
    <source>
        <dbReference type="PROSITE" id="PS50109"/>
    </source>
</evidence>
<keyword evidence="4" id="KW-0547">Nucleotide-binding</keyword>
<dbReference type="PROSITE" id="PS50109">
    <property type="entry name" value="HIS_KIN"/>
    <property type="match status" value="1"/>
</dbReference>
<keyword evidence="5 9" id="KW-0418">Kinase</keyword>
<evidence type="ECO:0000256" key="7">
    <source>
        <dbReference type="ARBA" id="ARBA00023012"/>
    </source>
</evidence>
<dbReference type="GO" id="GO:0000156">
    <property type="term" value="F:phosphorelay response regulator activity"/>
    <property type="evidence" value="ECO:0007669"/>
    <property type="project" value="TreeGrafter"/>
</dbReference>
<protein>
    <recommendedName>
        <fullName evidence="2">histidine kinase</fullName>
        <ecNumber evidence="2">2.7.13.3</ecNumber>
    </recommendedName>
</protein>
<dbReference type="PRINTS" id="PR00344">
    <property type="entry name" value="BCTRLSENSOR"/>
</dbReference>
<dbReference type="InterPro" id="IPR036890">
    <property type="entry name" value="HATPase_C_sf"/>
</dbReference>
<dbReference type="SMART" id="SM00387">
    <property type="entry name" value="HATPase_c"/>
    <property type="match status" value="1"/>
</dbReference>
<dbReference type="GO" id="GO:0007234">
    <property type="term" value="P:osmosensory signaling via phosphorelay pathway"/>
    <property type="evidence" value="ECO:0007669"/>
    <property type="project" value="TreeGrafter"/>
</dbReference>
<dbReference type="InterPro" id="IPR005467">
    <property type="entry name" value="His_kinase_dom"/>
</dbReference>
<dbReference type="SUPFAM" id="SSF55874">
    <property type="entry name" value="ATPase domain of HSP90 chaperone/DNA topoisomerase II/histidine kinase"/>
    <property type="match status" value="1"/>
</dbReference>
<sequence>MKPAPLEEPARLLREEIWEVNVAALGARQEGLDLLPPLPDFPPPLQGVEVLPGVLPVLRVPGEGGGRLTLHSSRRPLEEAAEQAGRVPLGAGRPVAAFGLGLGYHLLALLPRLAPAANLFVVEKDPEVFWAALAAVDLTPLLTCPQVRLAVGREADLVVAWLKGHLGGRVPEDLYFFGHTPSLRAGQAYYPGVMAGLRPSAGAPALPRGLKKEGLRVLLINPDYFLIPEVFRAFRQLGHQAELLLFDKRREAGEEVLHRILRRLGDSPPDLVFTVNHLGFDREGVLLAALERLRAYRPTPLDLEVDLQEEVVLDTWEIGKPADKSRHELVELGSIVNDVLSGAVPAWEERGLCAGQMDIRVDIQPGCIVRGDATEIREAFANILLNAVQASSAGGAIDVRSGHSDGGIDLVVRDHGTGMSKETKERLFDPFFTTRGAQGTGLGMSMVDAIMIRHGGRISVESAEGVGTTITLRFPCPDQQHGV</sequence>
<dbReference type="InterPro" id="IPR045376">
    <property type="entry name" value="Maf_N"/>
</dbReference>
<dbReference type="GO" id="GO:0004673">
    <property type="term" value="F:protein histidine kinase activity"/>
    <property type="evidence" value="ECO:0007669"/>
    <property type="project" value="UniProtKB-EC"/>
</dbReference>
<evidence type="ECO:0000256" key="3">
    <source>
        <dbReference type="ARBA" id="ARBA00022679"/>
    </source>
</evidence>
<dbReference type="InterPro" id="IPR004358">
    <property type="entry name" value="Sig_transdc_His_kin-like_C"/>
</dbReference>
<organism evidence="9">
    <name type="scientific">Desulfobacca acetoxidans</name>
    <dbReference type="NCBI Taxonomy" id="60893"/>
    <lineage>
        <taxon>Bacteria</taxon>
        <taxon>Pseudomonadati</taxon>
        <taxon>Thermodesulfobacteriota</taxon>
        <taxon>Desulfobaccia</taxon>
        <taxon>Desulfobaccales</taxon>
        <taxon>Desulfobaccaceae</taxon>
        <taxon>Desulfobacca</taxon>
    </lineage>
</organism>
<dbReference type="PANTHER" id="PTHR42878:SF7">
    <property type="entry name" value="SENSOR HISTIDINE KINASE GLRK"/>
    <property type="match status" value="1"/>
</dbReference>
<evidence type="ECO:0000313" key="9">
    <source>
        <dbReference type="EMBL" id="HGS05361.1"/>
    </source>
</evidence>
<comment type="caution">
    <text evidence="9">The sequence shown here is derived from an EMBL/GenBank/DDBJ whole genome shotgun (WGS) entry which is preliminary data.</text>
</comment>
<dbReference type="CDD" id="cd00075">
    <property type="entry name" value="HATPase"/>
    <property type="match status" value="1"/>
</dbReference>
<reference evidence="9" key="1">
    <citation type="journal article" date="2020" name="mSystems">
        <title>Genome- and Community-Level Interaction Insights into Carbon Utilization and Element Cycling Functions of Hydrothermarchaeota in Hydrothermal Sediment.</title>
        <authorList>
            <person name="Zhou Z."/>
            <person name="Liu Y."/>
            <person name="Xu W."/>
            <person name="Pan J."/>
            <person name="Luo Z.H."/>
            <person name="Li M."/>
        </authorList>
    </citation>
    <scope>NUCLEOTIDE SEQUENCE [LARGE SCALE GENOMIC DNA]</scope>
    <source>
        <strain evidence="9">SpSt-548</strain>
    </source>
</reference>
<evidence type="ECO:0000256" key="4">
    <source>
        <dbReference type="ARBA" id="ARBA00022741"/>
    </source>
</evidence>
<dbReference type="GO" id="GO:0005524">
    <property type="term" value="F:ATP binding"/>
    <property type="evidence" value="ECO:0007669"/>
    <property type="project" value="UniProtKB-KW"/>
</dbReference>
<evidence type="ECO:0000256" key="6">
    <source>
        <dbReference type="ARBA" id="ARBA00022840"/>
    </source>
</evidence>
<evidence type="ECO:0000256" key="5">
    <source>
        <dbReference type="ARBA" id="ARBA00022777"/>
    </source>
</evidence>
<dbReference type="Pfam" id="PF20157">
    <property type="entry name" value="Maf_flag10_N"/>
    <property type="match status" value="1"/>
</dbReference>
<accession>A0A7V4G8S8</accession>
<proteinExistence type="predicted"/>
<dbReference type="EC" id="2.7.13.3" evidence="2"/>
<dbReference type="InterPro" id="IPR050351">
    <property type="entry name" value="BphY/WalK/GraS-like"/>
</dbReference>
<dbReference type="Gene3D" id="3.30.565.10">
    <property type="entry name" value="Histidine kinase-like ATPase, C-terminal domain"/>
    <property type="match status" value="1"/>
</dbReference>
<evidence type="ECO:0000256" key="2">
    <source>
        <dbReference type="ARBA" id="ARBA00012438"/>
    </source>
</evidence>
<comment type="catalytic activity">
    <reaction evidence="1">
        <text>ATP + protein L-histidine = ADP + protein N-phospho-L-histidine.</text>
        <dbReference type="EC" id="2.7.13.3"/>
    </reaction>
</comment>
<feature type="domain" description="Histidine kinase" evidence="8">
    <location>
        <begin position="369"/>
        <end position="478"/>
    </location>
</feature>
<keyword evidence="7" id="KW-0902">Two-component regulatory system</keyword>
<dbReference type="GO" id="GO:0030295">
    <property type="term" value="F:protein kinase activator activity"/>
    <property type="evidence" value="ECO:0007669"/>
    <property type="project" value="TreeGrafter"/>
</dbReference>
<keyword evidence="6" id="KW-0067">ATP-binding</keyword>
<evidence type="ECO:0000256" key="1">
    <source>
        <dbReference type="ARBA" id="ARBA00000085"/>
    </source>
</evidence>